<reference evidence="1 2" key="1">
    <citation type="submission" date="2017-01" db="EMBL/GenBank/DDBJ databases">
        <authorList>
            <person name="Mah S.A."/>
            <person name="Swanson W.J."/>
            <person name="Moy G.W."/>
            <person name="Vacquier V.D."/>
        </authorList>
    </citation>
    <scope>NUCLEOTIDE SEQUENCE [LARGE SCALE GENOMIC DNA]</scope>
    <source>
        <strain evidence="1 2">NIO-1016</strain>
    </source>
</reference>
<evidence type="ECO:0000313" key="1">
    <source>
        <dbReference type="EMBL" id="SIR51420.1"/>
    </source>
</evidence>
<dbReference type="STRING" id="1017273.SAMN05443094_109119"/>
<gene>
    <name evidence="1" type="ORF">SAMN05443094_109119</name>
</gene>
<evidence type="ECO:0008006" key="3">
    <source>
        <dbReference type="Google" id="ProtNLM"/>
    </source>
</evidence>
<accession>A0A1N7BJC2</accession>
<organism evidence="1 2">
    <name type="scientific">Domibacillus enclensis</name>
    <dbReference type="NCBI Taxonomy" id="1017273"/>
    <lineage>
        <taxon>Bacteria</taxon>
        <taxon>Bacillati</taxon>
        <taxon>Bacillota</taxon>
        <taxon>Bacilli</taxon>
        <taxon>Bacillales</taxon>
        <taxon>Bacillaceae</taxon>
        <taxon>Domibacillus</taxon>
    </lineage>
</organism>
<protein>
    <recommendedName>
        <fullName evidence="3">DUF1330 domain-containing protein</fullName>
    </recommendedName>
</protein>
<name>A0A1N7BJC2_9BACI</name>
<sequence>MWIITSYMKNEIKMFEFDTEAEAKEAFPKVKGSKYLSQIIYYNDVV</sequence>
<proteinExistence type="predicted"/>
<dbReference type="AlphaFoldDB" id="A0A1N7BJC2"/>
<dbReference type="EMBL" id="FTLX01000009">
    <property type="protein sequence ID" value="SIR51420.1"/>
    <property type="molecule type" value="Genomic_DNA"/>
</dbReference>
<dbReference type="RefSeq" id="WP_169714114.1">
    <property type="nucleotide sequence ID" value="NZ_FTLX01000009.1"/>
</dbReference>
<evidence type="ECO:0000313" key="2">
    <source>
        <dbReference type="Proteomes" id="UP000186385"/>
    </source>
</evidence>
<dbReference type="Proteomes" id="UP000186385">
    <property type="component" value="Unassembled WGS sequence"/>
</dbReference>